<accession>A0A1L7XBA8</accession>
<dbReference type="EMBL" id="FJOG01000020">
    <property type="protein sequence ID" value="CZR62303.1"/>
    <property type="molecule type" value="Genomic_DNA"/>
</dbReference>
<dbReference type="Proteomes" id="UP000184330">
    <property type="component" value="Unassembled WGS sequence"/>
</dbReference>
<keyword evidence="3" id="KW-1185">Reference proteome</keyword>
<evidence type="ECO:0000313" key="3">
    <source>
        <dbReference type="Proteomes" id="UP000184330"/>
    </source>
</evidence>
<dbReference type="InterPro" id="IPR038883">
    <property type="entry name" value="AN11006-like"/>
</dbReference>
<proteinExistence type="predicted"/>
<evidence type="ECO:0008006" key="4">
    <source>
        <dbReference type="Google" id="ProtNLM"/>
    </source>
</evidence>
<dbReference type="AlphaFoldDB" id="A0A1L7XBA8"/>
<dbReference type="PANTHER" id="PTHR42085:SF2">
    <property type="entry name" value="F-BOX DOMAIN-CONTAINING PROTEIN"/>
    <property type="match status" value="1"/>
</dbReference>
<sequence length="261" mass="30462">MAKPKVKASSSHPTKNKESSFLRLPNEIRNMIYELLDLKLDKPIKVSSSKNTLINERSRRRRRYHKTGILRVNKQLNSEASPIFFHLNKFLIGNSPDTSNEEPNLEGLKQFIARVPAQNLDAIVNVELTCHFDPHRAYVSNSQWLDMTNILLKHFTGLRMLRLETANWLTYYHRLGGQNPGIDWWPINTHFDHEKRCADNRKTITKMLRTWLNSSAQHHVSLSDTETSKLRKLLDPLAEEQHKIKVLLEEYDKKMKKQTGS</sequence>
<dbReference type="PANTHER" id="PTHR42085">
    <property type="entry name" value="F-BOX DOMAIN-CONTAINING PROTEIN"/>
    <property type="match status" value="1"/>
</dbReference>
<feature type="region of interest" description="Disordered" evidence="1">
    <location>
        <begin position="1"/>
        <end position="21"/>
    </location>
</feature>
<evidence type="ECO:0000256" key="1">
    <source>
        <dbReference type="SAM" id="MobiDB-lite"/>
    </source>
</evidence>
<organism evidence="2 3">
    <name type="scientific">Phialocephala subalpina</name>
    <dbReference type="NCBI Taxonomy" id="576137"/>
    <lineage>
        <taxon>Eukaryota</taxon>
        <taxon>Fungi</taxon>
        <taxon>Dikarya</taxon>
        <taxon>Ascomycota</taxon>
        <taxon>Pezizomycotina</taxon>
        <taxon>Leotiomycetes</taxon>
        <taxon>Helotiales</taxon>
        <taxon>Mollisiaceae</taxon>
        <taxon>Phialocephala</taxon>
        <taxon>Phialocephala fortinii species complex</taxon>
    </lineage>
</organism>
<gene>
    <name evidence="2" type="ORF">PAC_12200</name>
</gene>
<dbReference type="OrthoDB" id="62952at2759"/>
<name>A0A1L7XBA8_9HELO</name>
<protein>
    <recommendedName>
        <fullName evidence="4">F-box domain-containing protein</fullName>
    </recommendedName>
</protein>
<evidence type="ECO:0000313" key="2">
    <source>
        <dbReference type="EMBL" id="CZR62303.1"/>
    </source>
</evidence>
<reference evidence="2 3" key="1">
    <citation type="submission" date="2016-03" db="EMBL/GenBank/DDBJ databases">
        <authorList>
            <person name="Ploux O."/>
        </authorList>
    </citation>
    <scope>NUCLEOTIDE SEQUENCE [LARGE SCALE GENOMIC DNA]</scope>
    <source>
        <strain evidence="2 3">UAMH 11012</strain>
    </source>
</reference>